<sequence>FYAAVEDVEKFSKQIIEERLEALAEGATPACNILDKLIFMGKRDLVWNLVT</sequence>
<feature type="non-terminal residue" evidence="1">
    <location>
        <position position="1"/>
    </location>
</feature>
<accession>A0A7J6Q0V8</accession>
<reference evidence="1 2" key="1">
    <citation type="submission" date="2020-04" db="EMBL/GenBank/DDBJ databases">
        <title>Perkinsus olseni comparative genomics.</title>
        <authorList>
            <person name="Bogema D.R."/>
        </authorList>
    </citation>
    <scope>NUCLEOTIDE SEQUENCE [LARGE SCALE GENOMIC DNA]</scope>
    <source>
        <strain evidence="1 2">ATCC PRA-207</strain>
    </source>
</reference>
<comment type="caution">
    <text evidence="1">The sequence shown here is derived from an EMBL/GenBank/DDBJ whole genome shotgun (WGS) entry which is preliminary data.</text>
</comment>
<organism evidence="1 2">
    <name type="scientific">Perkinsus olseni</name>
    <name type="common">Perkinsus atlanticus</name>
    <dbReference type="NCBI Taxonomy" id="32597"/>
    <lineage>
        <taxon>Eukaryota</taxon>
        <taxon>Sar</taxon>
        <taxon>Alveolata</taxon>
        <taxon>Perkinsozoa</taxon>
        <taxon>Perkinsea</taxon>
        <taxon>Perkinsida</taxon>
        <taxon>Perkinsidae</taxon>
        <taxon>Perkinsus</taxon>
    </lineage>
</organism>
<dbReference type="EMBL" id="JABANO010036567">
    <property type="protein sequence ID" value="KAF4701601.1"/>
    <property type="molecule type" value="Genomic_DNA"/>
</dbReference>
<dbReference type="AlphaFoldDB" id="A0A7J6Q0V8"/>
<dbReference type="Proteomes" id="UP000553632">
    <property type="component" value="Unassembled WGS sequence"/>
</dbReference>
<gene>
    <name evidence="1" type="ORF">FOZ63_022835</name>
</gene>
<evidence type="ECO:0000313" key="2">
    <source>
        <dbReference type="Proteomes" id="UP000553632"/>
    </source>
</evidence>
<keyword evidence="2" id="KW-1185">Reference proteome</keyword>
<proteinExistence type="predicted"/>
<evidence type="ECO:0000313" key="1">
    <source>
        <dbReference type="EMBL" id="KAF4701601.1"/>
    </source>
</evidence>
<protein>
    <submittedName>
        <fullName evidence="1">Uncharacterized protein</fullName>
    </submittedName>
</protein>
<name>A0A7J6Q0V8_PEROL</name>